<organism evidence="1 2">
    <name type="scientific">Desulfocapsa sulfexigens (strain DSM 10523 / SB164P1)</name>
    <dbReference type="NCBI Taxonomy" id="1167006"/>
    <lineage>
        <taxon>Bacteria</taxon>
        <taxon>Pseudomonadati</taxon>
        <taxon>Thermodesulfobacteriota</taxon>
        <taxon>Desulfobulbia</taxon>
        <taxon>Desulfobulbales</taxon>
        <taxon>Desulfocapsaceae</taxon>
        <taxon>Desulfocapsa</taxon>
    </lineage>
</organism>
<dbReference type="KEGG" id="dsf:UWK_02272"/>
<dbReference type="STRING" id="1167006.UWK_02272"/>
<dbReference type="InterPro" id="IPR011990">
    <property type="entry name" value="TPR-like_helical_dom_sf"/>
</dbReference>
<dbReference type="InterPro" id="IPR045584">
    <property type="entry name" value="Pilin-like"/>
</dbReference>
<dbReference type="PATRIC" id="fig|1167006.5.peg.2467"/>
<dbReference type="SUPFAM" id="SSF54523">
    <property type="entry name" value="Pili subunits"/>
    <property type="match status" value="1"/>
</dbReference>
<dbReference type="EMBL" id="CP003985">
    <property type="protein sequence ID" value="AGF78812.1"/>
    <property type="molecule type" value="Genomic_DNA"/>
</dbReference>
<dbReference type="eggNOG" id="COG0457">
    <property type="taxonomic scope" value="Bacteria"/>
</dbReference>
<evidence type="ECO:0008006" key="3">
    <source>
        <dbReference type="Google" id="ProtNLM"/>
    </source>
</evidence>
<keyword evidence="2" id="KW-1185">Reference proteome</keyword>
<dbReference type="HOGENOM" id="CLU_084157_0_0_7"/>
<gene>
    <name evidence="1" type="ordered locus">UWK_02272</name>
</gene>
<accession>M1PAY3</accession>
<name>M1PAY3_DESSD</name>
<protein>
    <recommendedName>
        <fullName evidence="3">Tetratricopeptide repeat protein</fullName>
    </recommendedName>
</protein>
<evidence type="ECO:0000313" key="2">
    <source>
        <dbReference type="Proteomes" id="UP000011721"/>
    </source>
</evidence>
<evidence type="ECO:0000313" key="1">
    <source>
        <dbReference type="EMBL" id="AGF78812.1"/>
    </source>
</evidence>
<reference evidence="2" key="1">
    <citation type="journal article" date="2013" name="Stand. Genomic Sci.">
        <title>Complete genome sequence of Desulfocapsa sulfexigens, a marine deltaproteobacterium specialized in disproportionating inorganic sulfur compounds.</title>
        <authorList>
            <person name="Finster K.W."/>
            <person name="Kjeldsen K.U."/>
            <person name="Kube M."/>
            <person name="Reinhardt R."/>
            <person name="Mussmann M."/>
            <person name="Amann R."/>
            <person name="Schreiber L."/>
        </authorList>
    </citation>
    <scope>NUCLEOTIDE SEQUENCE [LARGE SCALE GENOMIC DNA]</scope>
    <source>
        <strain evidence="2">DSM 10523 / SB164P1</strain>
    </source>
</reference>
<dbReference type="Gene3D" id="1.25.40.10">
    <property type="entry name" value="Tetratricopeptide repeat domain"/>
    <property type="match status" value="1"/>
</dbReference>
<dbReference type="AlphaFoldDB" id="M1PAY3"/>
<sequence>MSFVFTKGNAVRTASTLLLFTLVCHISILPHFTHYMQERPFLQKIGYTLQPAIIKFAATDQKDLTAVLLILKVVFHSGHLLQLNPSHHSQLAEQENTFTLLKTASRLDPYNMDGYYLAQAMAWDKRNIPEITELLEYGMQYRDWDFYLPFFAGFNYGYFLKDYPKAAKYYKLAQKITHSPLFGRLAGRYLYEGGETDMAVVYLDTMVKNTKNKSVRESYQLRLQALQEVQRIEDAVQKYITQEGTSPSDINTLIFGGYLSAPLVDPYGGTFYLDKNKKPRSTSKFSFVPNNE</sequence>
<dbReference type="SUPFAM" id="SSF81901">
    <property type="entry name" value="HCP-like"/>
    <property type="match status" value="1"/>
</dbReference>
<dbReference type="Proteomes" id="UP000011721">
    <property type="component" value="Chromosome"/>
</dbReference>
<proteinExistence type="predicted"/>